<reference evidence="1" key="1">
    <citation type="journal article" date="2019" name="PLoS Negl. Trop. Dis.">
        <title>Revisiting the worldwide diversity of Leptospira species in the environment.</title>
        <authorList>
            <person name="Vincent A.T."/>
            <person name="Schiettekatte O."/>
            <person name="Bourhy P."/>
            <person name="Veyrier F.J."/>
            <person name="Picardeau M."/>
        </authorList>
    </citation>
    <scope>NUCLEOTIDE SEQUENCE [LARGE SCALE GENOMIC DNA]</scope>
    <source>
        <strain evidence="1">SSW15</strain>
    </source>
</reference>
<evidence type="ECO:0000313" key="1">
    <source>
        <dbReference type="EMBL" id="TGK10335.1"/>
    </source>
</evidence>
<evidence type="ECO:0000313" key="2">
    <source>
        <dbReference type="Proteomes" id="UP000298458"/>
    </source>
</evidence>
<organism evidence="1 2">
    <name type="scientific">Leptospira fletcheri</name>
    <dbReference type="NCBI Taxonomy" id="2484981"/>
    <lineage>
        <taxon>Bacteria</taxon>
        <taxon>Pseudomonadati</taxon>
        <taxon>Spirochaetota</taxon>
        <taxon>Spirochaetia</taxon>
        <taxon>Leptospirales</taxon>
        <taxon>Leptospiraceae</taxon>
        <taxon>Leptospira</taxon>
    </lineage>
</organism>
<proteinExistence type="predicted"/>
<comment type="caution">
    <text evidence="1">The sequence shown here is derived from an EMBL/GenBank/DDBJ whole genome shotgun (WGS) entry which is preliminary data.</text>
</comment>
<accession>A0A4V3JDK6</accession>
<dbReference type="Proteomes" id="UP000298458">
    <property type="component" value="Unassembled WGS sequence"/>
</dbReference>
<protein>
    <recommendedName>
        <fullName evidence="3">Lipoprotein</fullName>
    </recommendedName>
</protein>
<keyword evidence="2" id="KW-1185">Reference proteome</keyword>
<dbReference type="AlphaFoldDB" id="A0A4V3JDK6"/>
<dbReference type="GO" id="GO:0008237">
    <property type="term" value="F:metallopeptidase activity"/>
    <property type="evidence" value="ECO:0007669"/>
    <property type="project" value="InterPro"/>
</dbReference>
<gene>
    <name evidence="1" type="ORF">EHO60_10700</name>
</gene>
<evidence type="ECO:0008006" key="3">
    <source>
        <dbReference type="Google" id="ProtNLM"/>
    </source>
</evidence>
<dbReference type="InterPro" id="IPR024079">
    <property type="entry name" value="MetalloPept_cat_dom_sf"/>
</dbReference>
<sequence length="326" mass="37676">MCGCTPERSEQNPYADLFRTSPITELKNYKDPRSSWESRVFPLDDHSKSFVEALNRIDGFENSPVASTDLADLSRKLSKVRKRIPTRIDKLLNEQLFGIIVCENLGGTAVSGIVYEKEIPKGGFVILDSKVLRRKANDWITFKENSPFQNGKISVRIRIEEPSEDTEAAALEYILLHEFGHILAVTSGTGPDLRDRTRKFSDRPFYQSVWRSENKSFEDGGRFRTLRKVRFYTSEFSLDKEWKNVYPILADSPFPTLYSASNADDFFAESFVSYVHVLMEKRPWTLTVHESEKILYEMNNGIEKDSLKEQRKILRRLLEDRNVSPP</sequence>
<dbReference type="EMBL" id="RQET01000007">
    <property type="protein sequence ID" value="TGK10335.1"/>
    <property type="molecule type" value="Genomic_DNA"/>
</dbReference>
<dbReference type="OrthoDB" id="8699919at2"/>
<name>A0A4V3JDK6_9LEPT</name>
<dbReference type="Gene3D" id="3.40.390.10">
    <property type="entry name" value="Collagenase (Catalytic Domain)"/>
    <property type="match status" value="1"/>
</dbReference>